<dbReference type="Pfam" id="PF13558">
    <property type="entry name" value="SbcC_Walker_B"/>
    <property type="match status" value="1"/>
</dbReference>
<dbReference type="GO" id="GO:0006302">
    <property type="term" value="P:double-strand break repair"/>
    <property type="evidence" value="ECO:0007669"/>
    <property type="project" value="InterPro"/>
</dbReference>
<keyword evidence="1" id="KW-0175">Coiled coil</keyword>
<dbReference type="InterPro" id="IPR038729">
    <property type="entry name" value="Rad50/SbcC_AAA"/>
</dbReference>
<dbReference type="EMBL" id="JADFUA010000014">
    <property type="protein sequence ID" value="MBE9610868.1"/>
    <property type="molecule type" value="Genomic_DNA"/>
</dbReference>
<dbReference type="AlphaFoldDB" id="A0A8J7G3R1"/>
<feature type="domain" description="Rad50/SbcC-type AAA" evidence="2">
    <location>
        <begin position="6"/>
        <end position="239"/>
    </location>
</feature>
<feature type="coiled-coil region" evidence="1">
    <location>
        <begin position="877"/>
        <end position="959"/>
    </location>
</feature>
<name>A0A8J7G3R1_9NEIS</name>
<dbReference type="InterPro" id="IPR027417">
    <property type="entry name" value="P-loop_NTPase"/>
</dbReference>
<dbReference type="GO" id="GO:0016887">
    <property type="term" value="F:ATP hydrolysis activity"/>
    <property type="evidence" value="ECO:0007669"/>
    <property type="project" value="InterPro"/>
</dbReference>
<organism evidence="3 4">
    <name type="scientific">Chitinilyticum piscinae</name>
    <dbReference type="NCBI Taxonomy" id="2866724"/>
    <lineage>
        <taxon>Bacteria</taxon>
        <taxon>Pseudomonadati</taxon>
        <taxon>Pseudomonadota</taxon>
        <taxon>Betaproteobacteria</taxon>
        <taxon>Neisseriales</taxon>
        <taxon>Chitinibacteraceae</taxon>
        <taxon>Chitinilyticum</taxon>
    </lineage>
</organism>
<dbReference type="RefSeq" id="WP_194117412.1">
    <property type="nucleotide sequence ID" value="NZ_JADFUA010000014.1"/>
</dbReference>
<dbReference type="PANTHER" id="PTHR32114">
    <property type="entry name" value="ABC TRANSPORTER ABCH.3"/>
    <property type="match status" value="1"/>
</dbReference>
<sequence>MRILAIRGKNLASLAGEFAIDFTSEPLMSTGLFAISGPTGAGKSTLLDAMCLALFNNTPRLKQAQQLAGRSSVLKDVGEETISQHQSGNLLRRHCSEAWAEVDFLANDQQRYRAHWGITRARGRITGRLQNAQMSLAIIEEINNPDTGKPDTRQILTTQLSDTLQTIEKLLGLTFEQFTRSVLLAQNEFSAFLKAKDDDRANLLEALTGTEIYSRISVLAFQRNKEEADRLEKLQLQLTLGQPMSVEDRALLDQQHANAKDSLTQHQQAQAQADLVVQWFSNLNKLETERQQIQHQLSAAQQQQANAVSRRARLEQLCLATQAQHLLNLHDVLAQQVQTNSRDCEQVTQMLHAQQEALFAAQASEDAARLSQEQAQRIETKLQPDLQAARALDQQIEHTEPLVAKARQLAAEIRLAWTSSSDAKNRLANEVETLQARSNELHAWLAAHQHWSELANDWPRWQAVLQEATQTRQEQTQLQIAITSDQQTLPEIQKQLTTVIEQVAVHQTLRQQHETSLQQLRQMQTGNPSDLLQQQANLQQQLESASQALSIWNSWRTDQAEYLRVQQQMCDVQSLINVYNKDAESLEQQVTEQEQRYQADARILDQTRLACSVNVTQLRSELQSDCPCPVCGSTNHPYRDESTGLERVLTLAEAQLQVHTDSIKVLQAKQREAAGNLARSQQQADQLSQTATTLSIRIQSHEQEWLRAAEAWHAIPESSCAAAIQNTIDLLQQDCSRLQEQLNETLRLQNQIDKLQQEADKARQAYDLATQSQQQLQQTLDNRLQSIAHQNELLLRLETQCKKLLNQLDECFTTAIAPDWQTRWLTAPADLLTTAEEYVTHFQQHLKELGEKEQLRQGKLPELSALQATVQSQLIQVQSSQQEHEKLQSVLAQLQKERATLLNGDAVDTVTARLSQETLRTMHAYQQAQRLSQTLREEVNGLNSKLHTLQEQAGKLQNQLLDAYGKLAAWLNQHGQPAGIADVATLQDLVASKDMELTALQTELEAIDQAVRDQQTLFDNVQKRHAEHLQLQPASGSQQAWEQQQEQTRIACEAAHAQLARFEQLREADDRKKLEAAAMQDAIDQQISESERWRQLNELIGSSDGRKFRNLAQQLTMDILLAHANQHMTILNRRYRLERIPNNLSLQVIDQDMGDENRTVFSLSGGESFLVSLALALGLASLAAERMEVESLFIDEGFGSLDADTLQVAMSALDALQAQGRKVGVITHVQEMTERIEVQIRVERGPHGASAVSIIP</sequence>
<feature type="coiled-coil region" evidence="1">
    <location>
        <begin position="283"/>
        <end position="317"/>
    </location>
</feature>
<dbReference type="Gene3D" id="3.40.50.300">
    <property type="entry name" value="P-loop containing nucleotide triphosphate hydrolases"/>
    <property type="match status" value="2"/>
</dbReference>
<reference evidence="3 4" key="1">
    <citation type="submission" date="2020-10" db="EMBL/GenBank/DDBJ databases">
        <title>The genome sequence of Chitinilyticum litopenaei 4Y14.</title>
        <authorList>
            <person name="Liu Y."/>
        </authorList>
    </citation>
    <scope>NUCLEOTIDE SEQUENCE [LARGE SCALE GENOMIC DNA]</scope>
    <source>
        <strain evidence="3 4">4Y14</strain>
    </source>
</reference>
<keyword evidence="4" id="KW-1185">Reference proteome</keyword>
<dbReference type="SUPFAM" id="SSF52540">
    <property type="entry name" value="P-loop containing nucleoside triphosphate hydrolases"/>
    <property type="match status" value="1"/>
</dbReference>
<comment type="caution">
    <text evidence="3">The sequence shown here is derived from an EMBL/GenBank/DDBJ whole genome shotgun (WGS) entry which is preliminary data.</text>
</comment>
<evidence type="ECO:0000256" key="1">
    <source>
        <dbReference type="SAM" id="Coils"/>
    </source>
</evidence>
<evidence type="ECO:0000313" key="4">
    <source>
        <dbReference type="Proteomes" id="UP000604481"/>
    </source>
</evidence>
<dbReference type="Proteomes" id="UP000604481">
    <property type="component" value="Unassembled WGS sequence"/>
</dbReference>
<proteinExistence type="predicted"/>
<feature type="coiled-coil region" evidence="1">
    <location>
        <begin position="684"/>
        <end position="807"/>
    </location>
</feature>
<evidence type="ECO:0000259" key="2">
    <source>
        <dbReference type="Pfam" id="PF13476"/>
    </source>
</evidence>
<evidence type="ECO:0000313" key="3">
    <source>
        <dbReference type="EMBL" id="MBE9610868.1"/>
    </source>
</evidence>
<dbReference type="PANTHER" id="PTHR32114:SF2">
    <property type="entry name" value="ABC TRANSPORTER ABCH.3"/>
    <property type="match status" value="1"/>
</dbReference>
<gene>
    <name evidence="3" type="ORF">INR99_16130</name>
</gene>
<protein>
    <submittedName>
        <fullName evidence="3">AAA family ATPase</fullName>
    </submittedName>
</protein>
<accession>A0A8J7G3R1</accession>
<dbReference type="Pfam" id="PF13476">
    <property type="entry name" value="AAA_23"/>
    <property type="match status" value="1"/>
</dbReference>